<proteinExistence type="inferred from homology"/>
<evidence type="ECO:0000256" key="5">
    <source>
        <dbReference type="ARBA" id="ARBA00023239"/>
    </source>
</evidence>
<keyword evidence="1 7" id="KW-1003">Cell membrane</keyword>
<dbReference type="PANTHER" id="PTHR30518:SF2">
    <property type="entry name" value="ENDOLYTIC MUREIN TRANSGLYCOSYLASE"/>
    <property type="match status" value="1"/>
</dbReference>
<comment type="subcellular location">
    <subcellularLocation>
        <location evidence="7">Cell membrane</location>
        <topology evidence="7">Single-pass membrane protein</topology>
    </subcellularLocation>
</comment>
<protein>
    <recommendedName>
        <fullName evidence="7">Endolytic murein transglycosylase</fullName>
        <ecNumber evidence="7">4.2.2.29</ecNumber>
    </recommendedName>
    <alternativeName>
        <fullName evidence="7">Peptidoglycan lytic transglycosylase</fullName>
    </alternativeName>
    <alternativeName>
        <fullName evidence="7">Peptidoglycan polymerization terminase</fullName>
    </alternativeName>
</protein>
<keyword evidence="4 7" id="KW-0472">Membrane</keyword>
<feature type="transmembrane region" description="Helical" evidence="7">
    <location>
        <begin position="20"/>
        <end position="39"/>
    </location>
</feature>
<dbReference type="AlphaFoldDB" id="A0A9D9E5A2"/>
<evidence type="ECO:0000313" key="8">
    <source>
        <dbReference type="EMBL" id="MBO8441426.1"/>
    </source>
</evidence>
<name>A0A9D9E5A2_9LACO</name>
<keyword evidence="2 7" id="KW-0812">Transmembrane</keyword>
<evidence type="ECO:0000313" key="9">
    <source>
        <dbReference type="Proteomes" id="UP000823614"/>
    </source>
</evidence>
<dbReference type="GO" id="GO:0008932">
    <property type="term" value="F:lytic endotransglycosylase activity"/>
    <property type="evidence" value="ECO:0007669"/>
    <property type="project" value="UniProtKB-UniRule"/>
</dbReference>
<evidence type="ECO:0000256" key="2">
    <source>
        <dbReference type="ARBA" id="ARBA00022692"/>
    </source>
</evidence>
<evidence type="ECO:0000256" key="3">
    <source>
        <dbReference type="ARBA" id="ARBA00022989"/>
    </source>
</evidence>
<comment type="function">
    <text evidence="7">Functions as a peptidoglycan terminase that cleaves nascent peptidoglycan strands endolytically to terminate their elongation.</text>
</comment>
<evidence type="ECO:0000256" key="1">
    <source>
        <dbReference type="ARBA" id="ARBA00022475"/>
    </source>
</evidence>
<dbReference type="EMBL" id="JADIMP010000052">
    <property type="protein sequence ID" value="MBO8441426.1"/>
    <property type="molecule type" value="Genomic_DNA"/>
</dbReference>
<organism evidence="8 9">
    <name type="scientific">Candidatus Gallilactobacillus intestinavium</name>
    <dbReference type="NCBI Taxonomy" id="2840838"/>
    <lineage>
        <taxon>Bacteria</taxon>
        <taxon>Bacillati</taxon>
        <taxon>Bacillota</taxon>
        <taxon>Bacilli</taxon>
        <taxon>Lactobacillales</taxon>
        <taxon>Lactobacillaceae</taxon>
        <taxon>Lactobacillaceae incertae sedis</taxon>
        <taxon>Candidatus Gallilactobacillus</taxon>
    </lineage>
</organism>
<dbReference type="Gene3D" id="3.30.1490.480">
    <property type="entry name" value="Endolytic murein transglycosylase"/>
    <property type="match status" value="1"/>
</dbReference>
<keyword evidence="5 7" id="KW-0456">Lyase</keyword>
<keyword evidence="6 7" id="KW-0961">Cell wall biogenesis/degradation</keyword>
<dbReference type="EC" id="4.2.2.29" evidence="7"/>
<dbReference type="HAMAP" id="MF_02065">
    <property type="entry name" value="MltG"/>
    <property type="match status" value="1"/>
</dbReference>
<dbReference type="InterPro" id="IPR003770">
    <property type="entry name" value="MLTG-like"/>
</dbReference>
<reference evidence="8" key="2">
    <citation type="journal article" date="2021" name="PeerJ">
        <title>Extensive microbial diversity within the chicken gut microbiome revealed by metagenomics and culture.</title>
        <authorList>
            <person name="Gilroy R."/>
            <person name="Ravi A."/>
            <person name="Getino M."/>
            <person name="Pursley I."/>
            <person name="Horton D.L."/>
            <person name="Alikhan N.F."/>
            <person name="Baker D."/>
            <person name="Gharbi K."/>
            <person name="Hall N."/>
            <person name="Watson M."/>
            <person name="Adriaenssens E.M."/>
            <person name="Foster-Nyarko E."/>
            <person name="Jarju S."/>
            <person name="Secka A."/>
            <person name="Antonio M."/>
            <person name="Oren A."/>
            <person name="Chaudhuri R.R."/>
            <person name="La Ragione R."/>
            <person name="Hildebrand F."/>
            <person name="Pallen M.J."/>
        </authorList>
    </citation>
    <scope>NUCLEOTIDE SEQUENCE</scope>
    <source>
        <strain evidence="8">C6-149</strain>
    </source>
</reference>
<evidence type="ECO:0000256" key="7">
    <source>
        <dbReference type="HAMAP-Rule" id="MF_02065"/>
    </source>
</evidence>
<dbReference type="GO" id="GO:0071555">
    <property type="term" value="P:cell wall organization"/>
    <property type="evidence" value="ECO:0007669"/>
    <property type="project" value="UniProtKB-KW"/>
</dbReference>
<dbReference type="GO" id="GO:0009252">
    <property type="term" value="P:peptidoglycan biosynthetic process"/>
    <property type="evidence" value="ECO:0007669"/>
    <property type="project" value="UniProtKB-UniRule"/>
</dbReference>
<keyword evidence="3 7" id="KW-1133">Transmembrane helix</keyword>
<dbReference type="PANTHER" id="PTHR30518">
    <property type="entry name" value="ENDOLYTIC MUREIN TRANSGLYCOSYLASE"/>
    <property type="match status" value="1"/>
</dbReference>
<comment type="similarity">
    <text evidence="7">Belongs to the transglycosylase MltG family.</text>
</comment>
<dbReference type="NCBIfam" id="TIGR00247">
    <property type="entry name" value="endolytic transglycosylase MltG"/>
    <property type="match status" value="1"/>
</dbReference>
<evidence type="ECO:0000256" key="4">
    <source>
        <dbReference type="ARBA" id="ARBA00023136"/>
    </source>
</evidence>
<evidence type="ECO:0000256" key="6">
    <source>
        <dbReference type="ARBA" id="ARBA00023316"/>
    </source>
</evidence>
<sequence>MEPRRLRANKKQKHHTFRNFVLIIILLILVVMVGGYGYYRYSLKPINPKNHNQIEIQITPEETSDQVASDLKKDKVIRSPYVFKHYITKHNLNNIQSGYFIVQQDMTLSQIANRLNQQGAASSNLAKSNSSLLIIEGERIDQIANAIPEHSNFTKQQFLNLMKDKAFLKQLSQKYPELLDSAMKSKHTRYPLEGYLYPAVYNTKKYNTLKDLVTQMVATTNDNVKPYLDKFKSENLTVQQALTLASLVEKEARTPKDMQLVAGVFLNRLDKNMPIQSDVSIQYALNTNKKNLSIKDTQVNSPYNLYRHKGLGPGPFNNPGLEAIKAVANPLDRDKGYLYFVANMKTGKIHFSTTLNQQNQYTKKYEKDNQ</sequence>
<gene>
    <name evidence="7 8" type="primary">mltG</name>
    <name evidence="8" type="ORF">IAA89_03145</name>
</gene>
<comment type="caution">
    <text evidence="8">The sequence shown here is derived from an EMBL/GenBank/DDBJ whole genome shotgun (WGS) entry which is preliminary data.</text>
</comment>
<dbReference type="CDD" id="cd08010">
    <property type="entry name" value="MltG_like"/>
    <property type="match status" value="1"/>
</dbReference>
<dbReference type="Pfam" id="PF02618">
    <property type="entry name" value="YceG"/>
    <property type="match status" value="1"/>
</dbReference>
<dbReference type="Gene3D" id="3.30.160.60">
    <property type="entry name" value="Classic Zinc Finger"/>
    <property type="match status" value="1"/>
</dbReference>
<accession>A0A9D9E5A2</accession>
<comment type="catalytic activity">
    <reaction evidence="7">
        <text>a peptidoglycan chain = a peptidoglycan chain with N-acetyl-1,6-anhydromuramyl-[peptide] at the reducing end + a peptidoglycan chain with N-acetylglucosamine at the non-reducing end.</text>
        <dbReference type="EC" id="4.2.2.29"/>
    </reaction>
</comment>
<dbReference type="Proteomes" id="UP000823614">
    <property type="component" value="Unassembled WGS sequence"/>
</dbReference>
<dbReference type="GO" id="GO:0005886">
    <property type="term" value="C:plasma membrane"/>
    <property type="evidence" value="ECO:0007669"/>
    <property type="project" value="UniProtKB-SubCell"/>
</dbReference>
<feature type="site" description="Important for catalytic activity" evidence="7">
    <location>
        <position position="251"/>
    </location>
</feature>
<reference evidence="8" key="1">
    <citation type="submission" date="2020-10" db="EMBL/GenBank/DDBJ databases">
        <authorList>
            <person name="Gilroy R."/>
        </authorList>
    </citation>
    <scope>NUCLEOTIDE SEQUENCE</scope>
    <source>
        <strain evidence="8">C6-149</strain>
    </source>
</reference>